<sequence length="482" mass="52606">MQHWLRTLLASSLVFMGAHAMANGLVLPDEQLQQDLSWLSNRGIINISLSTWPMSSEEIAVALSDAKPQTTQDQLMLDQVNARLSALKAKFIVQGQTASDFNPLGQGLGDTTTDQHQLSAIGQYQNNYVDLRLQGNAVGGDGVDRASHGNVNGSYGAVKLGNQWLSFGQQQRWWGPGKEGSLIMGHTARPVTGFSLQRAEQTPFETPWLSWLGRWQYQVFAGQLAHYEAVPDAKLIGMRVNLQPTEYLELGASRAMQWGGDGRPQSGKSLWNAFIGKGDNAYGADQQRNEPGNQLGGFDAKLKLQNLTGWPVSVYAQAIGEDESGGLPSKNTYLLGVEGSHALGQNALNWYVEGADTSTEFGRREGTTYNHHIYKNGYYQDGAPLGHTLGGDAQTVTTKVVVSTPDQQRFSGKVTYAEVNPTDNHNNRILSYSDKMAMLEVGYGKTFKNGLNVDSSVWYNYAADVPTYDGAGVGVKVSMPFK</sequence>
<protein>
    <submittedName>
        <fullName evidence="2">Capsule assembly Wzi family protein</fullName>
    </submittedName>
</protein>
<keyword evidence="1" id="KW-0732">Signal</keyword>
<dbReference type="InterPro" id="IPR026950">
    <property type="entry name" value="Caps_assemb_Wzi"/>
</dbReference>
<feature type="chain" id="PRO_5046446651" evidence="1">
    <location>
        <begin position="21"/>
        <end position="482"/>
    </location>
</feature>
<dbReference type="Gene3D" id="2.40.160.130">
    <property type="entry name" value="Capsule assembly protein Wzi"/>
    <property type="match status" value="1"/>
</dbReference>
<evidence type="ECO:0000313" key="3">
    <source>
        <dbReference type="Proteomes" id="UP000832011"/>
    </source>
</evidence>
<feature type="signal peptide" evidence="1">
    <location>
        <begin position="1"/>
        <end position="20"/>
    </location>
</feature>
<keyword evidence="3" id="KW-1185">Reference proteome</keyword>
<gene>
    <name evidence="2" type="ORF">LVJ82_08480</name>
</gene>
<evidence type="ECO:0000313" key="2">
    <source>
        <dbReference type="EMBL" id="UOO90984.1"/>
    </source>
</evidence>
<organism evidence="2 3">
    <name type="scientific">Vitreoscilla massiliensis</name>
    <dbReference type="NCBI Taxonomy" id="1689272"/>
    <lineage>
        <taxon>Bacteria</taxon>
        <taxon>Pseudomonadati</taxon>
        <taxon>Pseudomonadota</taxon>
        <taxon>Betaproteobacteria</taxon>
        <taxon>Neisseriales</taxon>
        <taxon>Neisseriaceae</taxon>
        <taxon>Vitreoscilla</taxon>
    </lineage>
</organism>
<name>A0ABY4E5E5_9NEIS</name>
<evidence type="ECO:0000256" key="1">
    <source>
        <dbReference type="SAM" id="SignalP"/>
    </source>
</evidence>
<proteinExistence type="predicted"/>
<dbReference type="Proteomes" id="UP000832011">
    <property type="component" value="Chromosome"/>
</dbReference>
<reference evidence="2 3" key="1">
    <citation type="journal article" date="2022" name="Res Sq">
        <title>Evolution of multicellular longitudinally dividing oral cavity symbionts (Neisseriaceae).</title>
        <authorList>
            <person name="Nyongesa S."/>
            <person name="Weber P."/>
            <person name="Bernet E."/>
            <person name="Pullido F."/>
            <person name="Nieckarz M."/>
            <person name="Delaby M."/>
            <person name="Nieves C."/>
            <person name="Viehboeck T."/>
            <person name="Krause N."/>
            <person name="Rivera-Millot A."/>
            <person name="Nakamura A."/>
            <person name="Vischer N."/>
            <person name="VanNieuwenhze M."/>
            <person name="Brun Y."/>
            <person name="Cava F."/>
            <person name="Bulgheresi S."/>
            <person name="Veyrier F."/>
        </authorList>
    </citation>
    <scope>NUCLEOTIDE SEQUENCE [LARGE SCALE GENOMIC DNA]</scope>
    <source>
        <strain evidence="2 3">SN4</strain>
    </source>
</reference>
<dbReference type="RefSeq" id="WP_058305243.1">
    <property type="nucleotide sequence ID" value="NZ_CABKVG010000006.1"/>
</dbReference>
<dbReference type="Pfam" id="PF14052">
    <property type="entry name" value="Caps_assemb_Wzi"/>
    <property type="match status" value="1"/>
</dbReference>
<accession>A0ABY4E5E5</accession>
<dbReference type="InterPro" id="IPR038636">
    <property type="entry name" value="Wzi_sf"/>
</dbReference>
<dbReference type="EMBL" id="CP091511">
    <property type="protein sequence ID" value="UOO90984.1"/>
    <property type="molecule type" value="Genomic_DNA"/>
</dbReference>